<dbReference type="OrthoDB" id="69362at2759"/>
<organism evidence="2">
    <name type="scientific">Aphanomyces invadans</name>
    <dbReference type="NCBI Taxonomy" id="157072"/>
    <lineage>
        <taxon>Eukaryota</taxon>
        <taxon>Sar</taxon>
        <taxon>Stramenopiles</taxon>
        <taxon>Oomycota</taxon>
        <taxon>Saprolegniomycetes</taxon>
        <taxon>Saprolegniales</taxon>
        <taxon>Verrucalvaceae</taxon>
        <taxon>Aphanomyces</taxon>
    </lineage>
</organism>
<dbReference type="GeneID" id="20080723"/>
<evidence type="ECO:0000256" key="1">
    <source>
        <dbReference type="SAM" id="MobiDB-lite"/>
    </source>
</evidence>
<feature type="region of interest" description="Disordered" evidence="1">
    <location>
        <begin position="284"/>
        <end position="334"/>
    </location>
</feature>
<gene>
    <name evidence="2" type="ORF">H310_03673</name>
</gene>
<feature type="region of interest" description="Disordered" evidence="1">
    <location>
        <begin position="84"/>
        <end position="107"/>
    </location>
</feature>
<protein>
    <submittedName>
        <fullName evidence="2">Uncharacterized protein</fullName>
    </submittedName>
</protein>
<accession>A0A024UIF9</accession>
<proteinExistence type="predicted"/>
<reference evidence="2" key="1">
    <citation type="submission" date="2013-12" db="EMBL/GenBank/DDBJ databases">
        <title>The Genome Sequence of Aphanomyces invadans NJM9701.</title>
        <authorList>
            <consortium name="The Broad Institute Genomics Platform"/>
            <person name="Russ C."/>
            <person name="Tyler B."/>
            <person name="van West P."/>
            <person name="Dieguez-Uribeondo J."/>
            <person name="Young S.K."/>
            <person name="Zeng Q."/>
            <person name="Gargeya S."/>
            <person name="Fitzgerald M."/>
            <person name="Abouelleil A."/>
            <person name="Alvarado L."/>
            <person name="Chapman S.B."/>
            <person name="Gainer-Dewar J."/>
            <person name="Goldberg J."/>
            <person name="Griggs A."/>
            <person name="Gujja S."/>
            <person name="Hansen M."/>
            <person name="Howarth C."/>
            <person name="Imamovic A."/>
            <person name="Ireland A."/>
            <person name="Larimer J."/>
            <person name="McCowan C."/>
            <person name="Murphy C."/>
            <person name="Pearson M."/>
            <person name="Poon T.W."/>
            <person name="Priest M."/>
            <person name="Roberts A."/>
            <person name="Saif S."/>
            <person name="Shea T."/>
            <person name="Sykes S."/>
            <person name="Wortman J."/>
            <person name="Nusbaum C."/>
            <person name="Birren B."/>
        </authorList>
    </citation>
    <scope>NUCLEOTIDE SEQUENCE [LARGE SCALE GENOMIC DNA]</scope>
    <source>
        <strain evidence="2">NJM9701</strain>
    </source>
</reference>
<dbReference type="RefSeq" id="XP_008865856.1">
    <property type="nucleotide sequence ID" value="XM_008867634.1"/>
</dbReference>
<feature type="compositionally biased region" description="Low complexity" evidence="1">
    <location>
        <begin position="321"/>
        <end position="334"/>
    </location>
</feature>
<dbReference type="EMBL" id="KI913956">
    <property type="protein sequence ID" value="ETW06079.1"/>
    <property type="molecule type" value="Genomic_DNA"/>
</dbReference>
<feature type="region of interest" description="Disordered" evidence="1">
    <location>
        <begin position="466"/>
        <end position="507"/>
    </location>
</feature>
<feature type="compositionally biased region" description="Pro residues" evidence="1">
    <location>
        <begin position="655"/>
        <end position="664"/>
    </location>
</feature>
<feature type="compositionally biased region" description="Polar residues" evidence="1">
    <location>
        <begin position="86"/>
        <end position="104"/>
    </location>
</feature>
<dbReference type="AlphaFoldDB" id="A0A024UIF9"/>
<feature type="region of interest" description="Disordered" evidence="1">
    <location>
        <begin position="649"/>
        <end position="687"/>
    </location>
</feature>
<name>A0A024UIF9_9STRA</name>
<dbReference type="VEuPathDB" id="FungiDB:H310_03673"/>
<feature type="compositionally biased region" description="Low complexity" evidence="1">
    <location>
        <begin position="296"/>
        <end position="305"/>
    </location>
</feature>
<sequence length="825" mass="91414">MDERLHSIDATLRRVCRRLDALEEEVQSLPLKFTKCYQEDTSELRLAMKALTSALTSSAKTLYQPQQPLQEAISIATAKVVEPNLTPRNASPTRQTPLSPSSTTADEEPEWIFPAVSCGELWSRWFHGDSRVGPYHSLKRSRLHQQSQGRFDKAKVFMDSLVQASIDLDLVVSEAALRSTPEPDHCAIFDKAFRYLVQEGDDGTLGRPGFETLTYSQVLQLDFLVVGNLLRCHQRDLSSPTVTSFQGAKLPSKKSVKGVAASMLCKPMTTPDLHAIVVPPASTMPPSPEKCSPFESSVVPSGASVAPPPRETSFLSPPVRSLPTSDPTPSTETPWKYPLKTCRELWHSWFRGDASAPTSLGPLRNVMSVKFPDKLSKHRCSSTRSIMTRIEAAALEFVSANELDAMDMEALDAAFTKAVARAIGIDPSYKGTVRLAGLTHLTPDAVSAMSCSSLCRSASLSRLGVQKRSKKNPIHDSTGDDFTVNDSSDDGAHDKAESAHPAAPPPWRFPTLTLREMWRCYFHGPFDGLSIPPTAGPLRHIQLVEPRRYFWESKRVIHLFATCAVDHHLVKHEDDIEKMTEEDSLSLLMRSAALFLGEQANGMLTRGGFEYRSLEQVLDLKCRTVGRRHKLGKNSTSDAVAPIQPKLLSEMTSPPQAPRSPPRPDVASSGSPPHKPMQPSRGVPKGWEFPRTSCRELWKRWFVGDQRVGPFCTLSRHDFGPKDDVSPRRLAAARLVVDTLIDVADTYELAGRGVSVLSTMEEDELMVVFDRAFDVLMYNNPDGNIAGYGSNQIQPEYAEPCLYSTVARILALRKTRSSKRKRSEL</sequence>
<evidence type="ECO:0000313" key="2">
    <source>
        <dbReference type="EMBL" id="ETW06079.1"/>
    </source>
</evidence>